<dbReference type="CDD" id="cd00130">
    <property type="entry name" value="PAS"/>
    <property type="match status" value="1"/>
</dbReference>
<evidence type="ECO:0000256" key="5">
    <source>
        <dbReference type="ARBA" id="ARBA00023163"/>
    </source>
</evidence>
<dbReference type="InterPro" id="IPR025944">
    <property type="entry name" value="Sigma_54_int_dom_CS"/>
</dbReference>
<dbReference type="InterPro" id="IPR029016">
    <property type="entry name" value="GAF-like_dom_sf"/>
</dbReference>
<keyword evidence="4" id="KW-0238">DNA-binding</keyword>
<comment type="caution">
    <text evidence="8">The sequence shown here is derived from an EMBL/GenBank/DDBJ whole genome shotgun (WGS) entry which is preliminary data.</text>
</comment>
<dbReference type="InterPro" id="IPR002197">
    <property type="entry name" value="HTH_Fis"/>
</dbReference>
<feature type="domain" description="PAS" evidence="7">
    <location>
        <begin position="155"/>
        <end position="198"/>
    </location>
</feature>
<dbReference type="Pfam" id="PF02954">
    <property type="entry name" value="HTH_8"/>
    <property type="match status" value="1"/>
</dbReference>
<dbReference type="PANTHER" id="PTHR32071:SF57">
    <property type="entry name" value="C4-DICARBOXYLATE TRANSPORT TRANSCRIPTIONAL REGULATORY PROTEIN DCTD"/>
    <property type="match status" value="1"/>
</dbReference>
<dbReference type="PROSITE" id="PS50045">
    <property type="entry name" value="SIGMA54_INTERACT_4"/>
    <property type="match status" value="1"/>
</dbReference>
<evidence type="ECO:0008006" key="10">
    <source>
        <dbReference type="Google" id="ProtNLM"/>
    </source>
</evidence>
<dbReference type="GO" id="GO:0005524">
    <property type="term" value="F:ATP binding"/>
    <property type="evidence" value="ECO:0007669"/>
    <property type="project" value="UniProtKB-KW"/>
</dbReference>
<dbReference type="PROSITE" id="PS50112">
    <property type="entry name" value="PAS"/>
    <property type="match status" value="1"/>
</dbReference>
<keyword evidence="5" id="KW-0804">Transcription</keyword>
<dbReference type="InterPro" id="IPR013767">
    <property type="entry name" value="PAS_fold"/>
</dbReference>
<keyword evidence="3" id="KW-0805">Transcription regulation</keyword>
<evidence type="ECO:0000256" key="1">
    <source>
        <dbReference type="ARBA" id="ARBA00022741"/>
    </source>
</evidence>
<accession>A0AAX0S620</accession>
<dbReference type="InterPro" id="IPR009057">
    <property type="entry name" value="Homeodomain-like_sf"/>
</dbReference>
<dbReference type="SUPFAM" id="SSF46689">
    <property type="entry name" value="Homeodomain-like"/>
    <property type="match status" value="1"/>
</dbReference>
<dbReference type="SMART" id="SM00091">
    <property type="entry name" value="PAS"/>
    <property type="match status" value="1"/>
</dbReference>
<dbReference type="RefSeq" id="WP_098175124.1">
    <property type="nucleotide sequence ID" value="NZ_NUEQ01000010.1"/>
</dbReference>
<dbReference type="Gene3D" id="3.40.50.300">
    <property type="entry name" value="P-loop containing nucleotide triphosphate hydrolases"/>
    <property type="match status" value="1"/>
</dbReference>
<dbReference type="Gene3D" id="3.30.450.20">
    <property type="entry name" value="PAS domain"/>
    <property type="match status" value="1"/>
</dbReference>
<evidence type="ECO:0000259" key="6">
    <source>
        <dbReference type="PROSITE" id="PS50045"/>
    </source>
</evidence>
<dbReference type="Pfam" id="PF00989">
    <property type="entry name" value="PAS"/>
    <property type="match status" value="1"/>
</dbReference>
<dbReference type="PANTHER" id="PTHR32071">
    <property type="entry name" value="TRANSCRIPTIONAL REGULATORY PROTEIN"/>
    <property type="match status" value="1"/>
</dbReference>
<dbReference type="GO" id="GO:0043565">
    <property type="term" value="F:sequence-specific DNA binding"/>
    <property type="evidence" value="ECO:0007669"/>
    <property type="project" value="InterPro"/>
</dbReference>
<dbReference type="Gene3D" id="1.10.8.60">
    <property type="match status" value="1"/>
</dbReference>
<dbReference type="PROSITE" id="PS00676">
    <property type="entry name" value="SIGMA54_INTERACT_2"/>
    <property type="match status" value="1"/>
</dbReference>
<dbReference type="AlphaFoldDB" id="A0AAX0S620"/>
<evidence type="ECO:0000256" key="2">
    <source>
        <dbReference type="ARBA" id="ARBA00022840"/>
    </source>
</evidence>
<dbReference type="EMBL" id="NUEQ01000010">
    <property type="protein sequence ID" value="PEJ36343.1"/>
    <property type="molecule type" value="Genomic_DNA"/>
</dbReference>
<dbReference type="InterPro" id="IPR000014">
    <property type="entry name" value="PAS"/>
</dbReference>
<dbReference type="InterPro" id="IPR035965">
    <property type="entry name" value="PAS-like_dom_sf"/>
</dbReference>
<dbReference type="Gene3D" id="3.30.450.40">
    <property type="match status" value="1"/>
</dbReference>
<dbReference type="InterPro" id="IPR025943">
    <property type="entry name" value="Sigma_54_int_dom_ATP-bd_2"/>
</dbReference>
<sequence length="594" mass="66441">MEKSILFEVQEEVNLVAEAIKSVLDLEVIVYDQNKVVVAATGGGHHAVVGEPVRGHIIKEVIKTGKHVYNFEPGFHDVCKSCILHGNCPEKADVSFPLKHEGKNVGVISLTAFSEEQKAEFKERHLVLSNYLGKMADLISSKINAKTLLGKYLHMFQMLQVAMQSMYEGIIAVDQNGYILEINRAAEKTLKMKRNEILTLNVSDIIPDLPITKVLSTAKGYSDIEFSLQIHKKKIQVIGSVIPLVHDDRIIGVAISFKDLKDVQKLAYSITSEVDDSTFDIIVGKSKAVLQVKDIAKQIATSDSTIIFLGESGTGKELFARAVHQESLRVNKPFRAINCAAIPEHLLESELFGYSEGAFTGARKKGKPGKFEMANGGTIFLDEIGDMPLHLQVKILRVLEERRVERLGSNSSLDIDVRVLAATNKNLEQMVKDGEFREDLFYRLNVIPIHIPPLRERVGDVSVLLSHFVDHYVNITGKQVSGFTPEAEACLCSYDWPGNIRELQNTVEYAINMAKSFWITSENLPTRVKTKTNQSVLNQELTLADMEEKMILKSLKKHGDTLNGKKEAARELGINVATLYRKINKFEIIRKMQM</sequence>
<dbReference type="PROSITE" id="PS00675">
    <property type="entry name" value="SIGMA54_INTERACT_1"/>
    <property type="match status" value="1"/>
</dbReference>
<feature type="domain" description="Sigma-54 factor interaction" evidence="6">
    <location>
        <begin position="282"/>
        <end position="512"/>
    </location>
</feature>
<evidence type="ECO:0000256" key="4">
    <source>
        <dbReference type="ARBA" id="ARBA00023125"/>
    </source>
</evidence>
<evidence type="ECO:0000259" key="7">
    <source>
        <dbReference type="PROSITE" id="PS50112"/>
    </source>
</evidence>
<dbReference type="SMART" id="SM00382">
    <property type="entry name" value="AAA"/>
    <property type="match status" value="1"/>
</dbReference>
<organism evidence="8 9">
    <name type="scientific">Peribacillus butanolivorans</name>
    <dbReference type="NCBI Taxonomy" id="421767"/>
    <lineage>
        <taxon>Bacteria</taxon>
        <taxon>Bacillati</taxon>
        <taxon>Bacillota</taxon>
        <taxon>Bacilli</taxon>
        <taxon>Bacillales</taxon>
        <taxon>Bacillaceae</taxon>
        <taxon>Peribacillus</taxon>
    </lineage>
</organism>
<keyword evidence="2" id="KW-0067">ATP-binding</keyword>
<dbReference type="FunFam" id="3.40.50.300:FF:000006">
    <property type="entry name" value="DNA-binding transcriptional regulator NtrC"/>
    <property type="match status" value="1"/>
</dbReference>
<name>A0AAX0S620_9BACI</name>
<protein>
    <recommendedName>
        <fullName evidence="10">Sigma 54-interacting transcriptional regulator</fullName>
    </recommendedName>
</protein>
<dbReference type="PROSITE" id="PS00688">
    <property type="entry name" value="SIGMA54_INTERACT_3"/>
    <property type="match status" value="1"/>
</dbReference>
<evidence type="ECO:0000313" key="8">
    <source>
        <dbReference type="EMBL" id="PEJ36343.1"/>
    </source>
</evidence>
<dbReference type="CDD" id="cd00009">
    <property type="entry name" value="AAA"/>
    <property type="match status" value="1"/>
</dbReference>
<keyword evidence="1" id="KW-0547">Nucleotide-binding</keyword>
<dbReference type="Pfam" id="PF25601">
    <property type="entry name" value="AAA_lid_14"/>
    <property type="match status" value="1"/>
</dbReference>
<dbReference type="GO" id="GO:0006355">
    <property type="term" value="P:regulation of DNA-templated transcription"/>
    <property type="evidence" value="ECO:0007669"/>
    <property type="project" value="InterPro"/>
</dbReference>
<dbReference type="InterPro" id="IPR003593">
    <property type="entry name" value="AAA+_ATPase"/>
</dbReference>
<dbReference type="Proteomes" id="UP000220106">
    <property type="component" value="Unassembled WGS sequence"/>
</dbReference>
<dbReference type="Gene3D" id="1.10.10.60">
    <property type="entry name" value="Homeodomain-like"/>
    <property type="match status" value="1"/>
</dbReference>
<dbReference type="InterPro" id="IPR027417">
    <property type="entry name" value="P-loop_NTPase"/>
</dbReference>
<dbReference type="SUPFAM" id="SSF55785">
    <property type="entry name" value="PYP-like sensor domain (PAS domain)"/>
    <property type="match status" value="1"/>
</dbReference>
<dbReference type="NCBIfam" id="TIGR00229">
    <property type="entry name" value="sensory_box"/>
    <property type="match status" value="1"/>
</dbReference>
<dbReference type="InterPro" id="IPR025662">
    <property type="entry name" value="Sigma_54_int_dom_ATP-bd_1"/>
</dbReference>
<dbReference type="SUPFAM" id="SSF52540">
    <property type="entry name" value="P-loop containing nucleoside triphosphate hydrolases"/>
    <property type="match status" value="1"/>
</dbReference>
<dbReference type="InterPro" id="IPR058031">
    <property type="entry name" value="AAA_lid_NorR"/>
</dbReference>
<evidence type="ECO:0000313" key="9">
    <source>
        <dbReference type="Proteomes" id="UP000220106"/>
    </source>
</evidence>
<proteinExistence type="predicted"/>
<reference evidence="8 9" key="1">
    <citation type="submission" date="2017-09" db="EMBL/GenBank/DDBJ databases">
        <title>Large-scale bioinformatics analysis of Bacillus genomes uncovers conserved roles of natural products in bacterial physiology.</title>
        <authorList>
            <consortium name="Agbiome Team Llc"/>
            <person name="Bleich R.M."/>
            <person name="Kirk G.J."/>
            <person name="Santa Maria K.C."/>
            <person name="Allen S.E."/>
            <person name="Farag S."/>
            <person name="Shank E.A."/>
            <person name="Bowers A."/>
        </authorList>
    </citation>
    <scope>NUCLEOTIDE SEQUENCE [LARGE SCALE GENOMIC DNA]</scope>
    <source>
        <strain evidence="8 9">AFS003229</strain>
    </source>
</reference>
<dbReference type="InterPro" id="IPR002078">
    <property type="entry name" value="Sigma_54_int"/>
</dbReference>
<gene>
    <name evidence="8" type="ORF">CN689_05290</name>
</gene>
<dbReference type="Pfam" id="PF00158">
    <property type="entry name" value="Sigma54_activat"/>
    <property type="match status" value="1"/>
</dbReference>
<evidence type="ECO:0000256" key="3">
    <source>
        <dbReference type="ARBA" id="ARBA00023015"/>
    </source>
</evidence>